<comment type="similarity">
    <text evidence="2">Belongs to the AB hydrolase superfamily. Epoxide hydrolase family.</text>
</comment>
<evidence type="ECO:0000313" key="5">
    <source>
        <dbReference type="Proteomes" id="UP001498398"/>
    </source>
</evidence>
<dbReference type="Proteomes" id="UP001498398">
    <property type="component" value="Unassembled WGS sequence"/>
</dbReference>
<name>A0ABR1K0C3_9AGAR</name>
<organism evidence="4 5">
    <name type="scientific">Marasmiellus scandens</name>
    <dbReference type="NCBI Taxonomy" id="2682957"/>
    <lineage>
        <taxon>Eukaryota</taxon>
        <taxon>Fungi</taxon>
        <taxon>Dikarya</taxon>
        <taxon>Basidiomycota</taxon>
        <taxon>Agaricomycotina</taxon>
        <taxon>Agaricomycetes</taxon>
        <taxon>Agaricomycetidae</taxon>
        <taxon>Agaricales</taxon>
        <taxon>Marasmiineae</taxon>
        <taxon>Omphalotaceae</taxon>
        <taxon>Marasmiellus</taxon>
    </lineage>
</organism>
<dbReference type="EMBL" id="JBANRG010000002">
    <property type="protein sequence ID" value="KAK7470318.1"/>
    <property type="molecule type" value="Genomic_DNA"/>
</dbReference>
<dbReference type="InterPro" id="IPR000639">
    <property type="entry name" value="Epox_hydrolase-like"/>
</dbReference>
<evidence type="ECO:0000256" key="1">
    <source>
        <dbReference type="ARBA" id="ARBA00022801"/>
    </source>
</evidence>
<keyword evidence="1" id="KW-0378">Hydrolase</keyword>
<sequence>MHPTSFNHRVSKLSTGRTYHFVDQIPENYRPRRTPTILCVHGFPDCWYGWRYQIGPWTRKGFRVIVPDMLGYGDTDRPQDASEYSTKKLCADLAALLDLVGVQRAVVIGHDWGAFTVGRFALWHPDRLHALVILSVPYTPPTPEYMSIQKVAKLAPNLAYQAYFDSPRSTKDLDAHLTQFLRVIFQKPDSKSVVINDLIKGPENLAKIDIPDSDLILNPQELAYYQQIFKKGMHQPLNYYRTSKFRYEEEKASLPSSLREDLPVLFMYGTKDSTCTTSVIAKSHKFVSRLQTIALEGRGHWVMVEAKDEVTEKVIEWLEELMTRPPKAAL</sequence>
<protein>
    <recommendedName>
        <fullName evidence="3">AB hydrolase-1 domain-containing protein</fullName>
    </recommendedName>
</protein>
<dbReference type="PRINTS" id="PR00412">
    <property type="entry name" value="EPOXHYDRLASE"/>
</dbReference>
<evidence type="ECO:0000259" key="3">
    <source>
        <dbReference type="Pfam" id="PF00561"/>
    </source>
</evidence>
<dbReference type="PANTHER" id="PTHR43329">
    <property type="entry name" value="EPOXIDE HYDROLASE"/>
    <property type="match status" value="1"/>
</dbReference>
<feature type="domain" description="AB hydrolase-1" evidence="3">
    <location>
        <begin position="35"/>
        <end position="305"/>
    </location>
</feature>
<evidence type="ECO:0000313" key="4">
    <source>
        <dbReference type="EMBL" id="KAK7470318.1"/>
    </source>
</evidence>
<dbReference type="InterPro" id="IPR000073">
    <property type="entry name" value="AB_hydrolase_1"/>
</dbReference>
<dbReference type="Pfam" id="PF00561">
    <property type="entry name" value="Abhydrolase_1"/>
    <property type="match status" value="1"/>
</dbReference>
<dbReference type="InterPro" id="IPR029058">
    <property type="entry name" value="AB_hydrolase_fold"/>
</dbReference>
<gene>
    <name evidence="4" type="ORF">VKT23_001749</name>
</gene>
<reference evidence="4 5" key="1">
    <citation type="submission" date="2024-01" db="EMBL/GenBank/DDBJ databases">
        <title>A draft genome for the cacao thread blight pathogen Marasmiellus scandens.</title>
        <authorList>
            <person name="Baruah I.K."/>
            <person name="Leung J."/>
            <person name="Bukari Y."/>
            <person name="Amoako-Attah I."/>
            <person name="Meinhardt L.W."/>
            <person name="Bailey B.A."/>
            <person name="Cohen S.P."/>
        </authorList>
    </citation>
    <scope>NUCLEOTIDE SEQUENCE [LARGE SCALE GENOMIC DNA]</scope>
    <source>
        <strain evidence="4 5">GH-19</strain>
    </source>
</reference>
<keyword evidence="5" id="KW-1185">Reference proteome</keyword>
<accession>A0ABR1K0C3</accession>
<comment type="caution">
    <text evidence="4">The sequence shown here is derived from an EMBL/GenBank/DDBJ whole genome shotgun (WGS) entry which is preliminary data.</text>
</comment>
<proteinExistence type="inferred from homology"/>
<dbReference type="Gene3D" id="3.40.50.1820">
    <property type="entry name" value="alpha/beta hydrolase"/>
    <property type="match status" value="1"/>
</dbReference>
<dbReference type="PRINTS" id="PR00111">
    <property type="entry name" value="ABHYDROLASE"/>
</dbReference>
<evidence type="ECO:0000256" key="2">
    <source>
        <dbReference type="ARBA" id="ARBA00038334"/>
    </source>
</evidence>
<dbReference type="SUPFAM" id="SSF53474">
    <property type="entry name" value="alpha/beta-Hydrolases"/>
    <property type="match status" value="1"/>
</dbReference>